<sequence length="65" mass="7386">MRCPWYLFHRLFCIWARTQGAHDPQLPGGPHKLSIRPWLCPITALVPICITPMPHISAHLSCLSV</sequence>
<feature type="non-terminal residue" evidence="2">
    <location>
        <position position="65"/>
    </location>
</feature>
<comment type="caution">
    <text evidence="2">The sequence shown here is derived from an EMBL/GenBank/DDBJ whole genome shotgun (WGS) entry which is preliminary data.</text>
</comment>
<dbReference type="EMBL" id="CATNWA010014619">
    <property type="protein sequence ID" value="CAI9574015.1"/>
    <property type="molecule type" value="Genomic_DNA"/>
</dbReference>
<name>A0ABN9DN21_9NEOB</name>
<keyword evidence="3" id="KW-1185">Reference proteome</keyword>
<evidence type="ECO:0000313" key="2">
    <source>
        <dbReference type="EMBL" id="CAI9574015.1"/>
    </source>
</evidence>
<gene>
    <name evidence="2" type="ORF">SPARVUS_LOCUS7862483</name>
</gene>
<evidence type="ECO:0000313" key="3">
    <source>
        <dbReference type="Proteomes" id="UP001162483"/>
    </source>
</evidence>
<accession>A0ABN9DN21</accession>
<feature type="chain" id="PRO_5047279003" evidence="1">
    <location>
        <begin position="21"/>
        <end position="65"/>
    </location>
</feature>
<reference evidence="2" key="1">
    <citation type="submission" date="2023-05" db="EMBL/GenBank/DDBJ databases">
        <authorList>
            <person name="Stuckert A."/>
        </authorList>
    </citation>
    <scope>NUCLEOTIDE SEQUENCE</scope>
</reference>
<organism evidence="2 3">
    <name type="scientific">Staurois parvus</name>
    <dbReference type="NCBI Taxonomy" id="386267"/>
    <lineage>
        <taxon>Eukaryota</taxon>
        <taxon>Metazoa</taxon>
        <taxon>Chordata</taxon>
        <taxon>Craniata</taxon>
        <taxon>Vertebrata</taxon>
        <taxon>Euteleostomi</taxon>
        <taxon>Amphibia</taxon>
        <taxon>Batrachia</taxon>
        <taxon>Anura</taxon>
        <taxon>Neobatrachia</taxon>
        <taxon>Ranoidea</taxon>
        <taxon>Ranidae</taxon>
        <taxon>Staurois</taxon>
    </lineage>
</organism>
<evidence type="ECO:0000256" key="1">
    <source>
        <dbReference type="SAM" id="SignalP"/>
    </source>
</evidence>
<feature type="signal peptide" evidence="1">
    <location>
        <begin position="1"/>
        <end position="20"/>
    </location>
</feature>
<dbReference type="Proteomes" id="UP001162483">
    <property type="component" value="Unassembled WGS sequence"/>
</dbReference>
<keyword evidence="1" id="KW-0732">Signal</keyword>
<proteinExistence type="predicted"/>
<protein>
    <submittedName>
        <fullName evidence="2">Uncharacterized protein</fullName>
    </submittedName>
</protein>